<evidence type="ECO:0000313" key="2">
    <source>
        <dbReference type="EMBL" id="QJA66222.1"/>
    </source>
</evidence>
<protein>
    <submittedName>
        <fullName evidence="1">Uncharacterized protein</fullName>
    </submittedName>
</protein>
<dbReference type="AlphaFoldDB" id="A0A6H1Z8I4"/>
<organism evidence="1">
    <name type="scientific">viral metagenome</name>
    <dbReference type="NCBI Taxonomy" id="1070528"/>
    <lineage>
        <taxon>unclassified sequences</taxon>
        <taxon>metagenomes</taxon>
        <taxon>organismal metagenomes</taxon>
    </lineage>
</organism>
<reference evidence="1" key="1">
    <citation type="submission" date="2020-03" db="EMBL/GenBank/DDBJ databases">
        <title>The deep terrestrial virosphere.</title>
        <authorList>
            <person name="Holmfeldt K."/>
            <person name="Nilsson E."/>
            <person name="Simone D."/>
            <person name="Lopez-Fernandez M."/>
            <person name="Wu X."/>
            <person name="de Brujin I."/>
            <person name="Lundin D."/>
            <person name="Andersson A."/>
            <person name="Bertilsson S."/>
            <person name="Dopson M."/>
        </authorList>
    </citation>
    <scope>NUCLEOTIDE SEQUENCE</scope>
    <source>
        <strain evidence="4">MM415A00110</strain>
        <strain evidence="2">MM415B00359</strain>
        <strain evidence="1">TM448A00090</strain>
        <strain evidence="3">TM448B00221</strain>
    </source>
</reference>
<dbReference type="EMBL" id="MT141551">
    <property type="protein sequence ID" value="QJA66222.1"/>
    <property type="molecule type" value="Genomic_DNA"/>
</dbReference>
<sequence length="157" mass="16351">MKQQQGPFPSPGFLKQMAANEVSPMLAVKSGEILADVRGAALGAANVSGKASDVWLSVEQSGKDDTNTLSFTVDVLINGTSCLTTTPVIAHVSGEASTNKTTKVSGDTGITQAIMDQDNNTVSLGDMITYALTLTRTATPTTEMRNAAIVVEFEPAT</sequence>
<evidence type="ECO:0000313" key="4">
    <source>
        <dbReference type="EMBL" id="QJI04721.1"/>
    </source>
</evidence>
<dbReference type="EMBL" id="MT145189">
    <property type="protein sequence ID" value="QJI04721.1"/>
    <property type="molecule type" value="Genomic_DNA"/>
</dbReference>
<dbReference type="EMBL" id="MT143974">
    <property type="protein sequence ID" value="QJA44203.1"/>
    <property type="molecule type" value="Genomic_DNA"/>
</dbReference>
<accession>A0A6H1Z8I4</accession>
<dbReference type="EMBL" id="MT144601">
    <property type="protein sequence ID" value="QJH94515.1"/>
    <property type="molecule type" value="Genomic_DNA"/>
</dbReference>
<proteinExistence type="predicted"/>
<evidence type="ECO:0000313" key="3">
    <source>
        <dbReference type="EMBL" id="QJH94515.1"/>
    </source>
</evidence>
<name>A0A6H1Z8I4_9ZZZZ</name>
<evidence type="ECO:0000313" key="1">
    <source>
        <dbReference type="EMBL" id="QJA44203.1"/>
    </source>
</evidence>
<gene>
    <name evidence="4" type="ORF">MM415A00110_0042</name>
    <name evidence="2" type="ORF">MM415B00359_0033</name>
    <name evidence="1" type="ORF">TM448A00090_0035</name>
    <name evidence="3" type="ORF">TM448B00221_0069</name>
</gene>